<accession>A0A419SBZ1</accession>
<keyword evidence="1" id="KW-0732">Signal</keyword>
<gene>
    <name evidence="2" type="ORF">BCY91_01540</name>
</gene>
<dbReference type="AlphaFoldDB" id="A0A419SBZ1"/>
<sequence>MKKTVFCAVAFVVFAFAMLGAVQKPYAQQIPRFNPDTVLTFKLEQDAVVKVGKAGLDVEDFIHQIVTDTSFYEAFRLMKKYHFTAENQIYTYNKKNKITGSIKRKLQHSPAGQHLKILEERSSGNLRKKNGDYQLKTLDLFDHLFMGAYQSGYSPNTNTGAKPESKNDGYKEKLKTLIFSPGRPVKGIPLISGKTEIFTPNMRQYYDYAFAKGMYLDSIPVYRFKVTVKPDLGSWTEDGIMIKELTTIFDQRNFQILGRYIDMKLNNLAFDFDVQMNIEMSYFNEELLPTKVSYQGNWNVPFKKEERASFLVLHKNYRL</sequence>
<evidence type="ECO:0000256" key="1">
    <source>
        <dbReference type="SAM" id="SignalP"/>
    </source>
</evidence>
<feature type="chain" id="PRO_5019121828" evidence="1">
    <location>
        <begin position="18"/>
        <end position="319"/>
    </location>
</feature>
<evidence type="ECO:0000313" key="2">
    <source>
        <dbReference type="EMBL" id="RKD20328.1"/>
    </source>
</evidence>
<reference evidence="2 3" key="1">
    <citation type="submission" date="2016-07" db="EMBL/GenBank/DDBJ databases">
        <title>Genome of Pelobium manganitolerans.</title>
        <authorList>
            <person name="Wu S."/>
            <person name="Wang G."/>
        </authorList>
    </citation>
    <scope>NUCLEOTIDE SEQUENCE [LARGE SCALE GENOMIC DNA]</scope>
    <source>
        <strain evidence="2 3">YS-25</strain>
    </source>
</reference>
<name>A0A419SBZ1_9SPHI</name>
<dbReference type="Proteomes" id="UP000283433">
    <property type="component" value="Unassembled WGS sequence"/>
</dbReference>
<organism evidence="2 3">
    <name type="scientific">Pelobium manganitolerans</name>
    <dbReference type="NCBI Taxonomy" id="1842495"/>
    <lineage>
        <taxon>Bacteria</taxon>
        <taxon>Pseudomonadati</taxon>
        <taxon>Bacteroidota</taxon>
        <taxon>Sphingobacteriia</taxon>
        <taxon>Sphingobacteriales</taxon>
        <taxon>Sphingobacteriaceae</taxon>
        <taxon>Pelobium</taxon>
    </lineage>
</organism>
<protein>
    <submittedName>
        <fullName evidence="2">Uncharacterized protein</fullName>
    </submittedName>
</protein>
<proteinExistence type="predicted"/>
<evidence type="ECO:0000313" key="3">
    <source>
        <dbReference type="Proteomes" id="UP000283433"/>
    </source>
</evidence>
<dbReference type="RefSeq" id="WP_317124670.1">
    <property type="nucleotide sequence ID" value="NZ_MBTA01000001.1"/>
</dbReference>
<dbReference type="EMBL" id="MBTA01000001">
    <property type="protein sequence ID" value="RKD20328.1"/>
    <property type="molecule type" value="Genomic_DNA"/>
</dbReference>
<feature type="signal peptide" evidence="1">
    <location>
        <begin position="1"/>
        <end position="17"/>
    </location>
</feature>
<keyword evidence="3" id="KW-1185">Reference proteome</keyword>
<comment type="caution">
    <text evidence="2">The sequence shown here is derived from an EMBL/GenBank/DDBJ whole genome shotgun (WGS) entry which is preliminary data.</text>
</comment>